<evidence type="ECO:0000256" key="1">
    <source>
        <dbReference type="SAM" id="MobiDB-lite"/>
    </source>
</evidence>
<sequence>MRENCTSGSVRGVPGNGHSYRKHHQRAPGDEEDGGKDAEERPEVQGVGEGIGWHGSSFCRYRCLSGDGGVGPVQAKTCRISYQRALHMANTIWLECPASLTRAWERQILRKGAFWLLPKPGAWGE</sequence>
<dbReference type="EMBL" id="CAADFE010000124">
    <property type="protein sequence ID" value="VFJ77470.1"/>
    <property type="molecule type" value="Genomic_DNA"/>
</dbReference>
<proteinExistence type="predicted"/>
<name>A0A450U2W0_9GAMM</name>
<accession>A0A450U2W0</accession>
<gene>
    <name evidence="2" type="ORF">BECKFW1821C_GA0114237_112411</name>
</gene>
<organism evidence="2">
    <name type="scientific">Candidatus Kentrum sp. FW</name>
    <dbReference type="NCBI Taxonomy" id="2126338"/>
    <lineage>
        <taxon>Bacteria</taxon>
        <taxon>Pseudomonadati</taxon>
        <taxon>Pseudomonadota</taxon>
        <taxon>Gammaproteobacteria</taxon>
        <taxon>Candidatus Kentrum</taxon>
    </lineage>
</organism>
<evidence type="ECO:0000313" key="2">
    <source>
        <dbReference type="EMBL" id="VFJ77470.1"/>
    </source>
</evidence>
<dbReference type="AlphaFoldDB" id="A0A450U2W0"/>
<protein>
    <submittedName>
        <fullName evidence="2">Uncharacterized protein</fullName>
    </submittedName>
</protein>
<reference evidence="2" key="1">
    <citation type="submission" date="2019-02" db="EMBL/GenBank/DDBJ databases">
        <authorList>
            <person name="Gruber-Vodicka R. H."/>
            <person name="Seah K. B. B."/>
        </authorList>
    </citation>
    <scope>NUCLEOTIDE SEQUENCE</scope>
    <source>
        <strain evidence="2">BECK_BZ131</strain>
    </source>
</reference>
<feature type="region of interest" description="Disordered" evidence="1">
    <location>
        <begin position="1"/>
        <end position="49"/>
    </location>
</feature>